<dbReference type="Gene3D" id="3.40.50.720">
    <property type="entry name" value="NAD(P)-binding Rossmann-like Domain"/>
    <property type="match status" value="1"/>
</dbReference>
<accession>A0A4T0FKA2</accession>
<dbReference type="Pfam" id="PF13460">
    <property type="entry name" value="NAD_binding_10"/>
    <property type="match status" value="1"/>
</dbReference>
<comment type="caution">
    <text evidence="2">The sequence shown here is derived from an EMBL/GenBank/DDBJ whole genome shotgun (WGS) entry which is preliminary data.</text>
</comment>
<dbReference type="PANTHER" id="PTHR48079">
    <property type="entry name" value="PROTEIN YEEZ"/>
    <property type="match status" value="1"/>
</dbReference>
<dbReference type="GO" id="GO:0004029">
    <property type="term" value="F:aldehyde dehydrogenase (NAD+) activity"/>
    <property type="evidence" value="ECO:0007669"/>
    <property type="project" value="TreeGrafter"/>
</dbReference>
<dbReference type="InterPro" id="IPR016040">
    <property type="entry name" value="NAD(P)-bd_dom"/>
</dbReference>
<dbReference type="EMBL" id="SPNW01000063">
    <property type="protein sequence ID" value="TIA87136.1"/>
    <property type="molecule type" value="Genomic_DNA"/>
</dbReference>
<gene>
    <name evidence="2" type="ORF">E3P99_03366</name>
</gene>
<evidence type="ECO:0000313" key="3">
    <source>
        <dbReference type="Proteomes" id="UP000310189"/>
    </source>
</evidence>
<proteinExistence type="predicted"/>
<dbReference type="InterPro" id="IPR036291">
    <property type="entry name" value="NAD(P)-bd_dom_sf"/>
</dbReference>
<keyword evidence="3" id="KW-1185">Reference proteome</keyword>
<feature type="domain" description="NAD(P)-binding" evidence="1">
    <location>
        <begin position="8"/>
        <end position="119"/>
    </location>
</feature>
<evidence type="ECO:0000313" key="2">
    <source>
        <dbReference type="EMBL" id="TIA87136.1"/>
    </source>
</evidence>
<dbReference type="PANTHER" id="PTHR48079:SF6">
    <property type="entry name" value="NAD(P)-BINDING DOMAIN-CONTAINING PROTEIN-RELATED"/>
    <property type="match status" value="1"/>
</dbReference>
<dbReference type="OrthoDB" id="10262413at2759"/>
<evidence type="ECO:0000259" key="1">
    <source>
        <dbReference type="Pfam" id="PF13460"/>
    </source>
</evidence>
<dbReference type="Proteomes" id="UP000310189">
    <property type="component" value="Unassembled WGS sequence"/>
</dbReference>
<dbReference type="SUPFAM" id="SSF51735">
    <property type="entry name" value="NAD(P)-binding Rossmann-fold domains"/>
    <property type="match status" value="1"/>
</dbReference>
<organism evidence="2 3">
    <name type="scientific">Wallemia hederae</name>
    <dbReference type="NCBI Taxonomy" id="1540922"/>
    <lineage>
        <taxon>Eukaryota</taxon>
        <taxon>Fungi</taxon>
        <taxon>Dikarya</taxon>
        <taxon>Basidiomycota</taxon>
        <taxon>Wallemiomycotina</taxon>
        <taxon>Wallemiomycetes</taxon>
        <taxon>Wallemiales</taxon>
        <taxon>Wallemiaceae</taxon>
        <taxon>Wallemia</taxon>
    </lineage>
</organism>
<protein>
    <recommendedName>
        <fullName evidence="1">NAD(P)-binding domain-containing protein</fullName>
    </recommendedName>
</protein>
<dbReference type="InterPro" id="IPR051783">
    <property type="entry name" value="NAD(P)-dependent_oxidoreduct"/>
</dbReference>
<dbReference type="GO" id="GO:0005737">
    <property type="term" value="C:cytoplasm"/>
    <property type="evidence" value="ECO:0007669"/>
    <property type="project" value="TreeGrafter"/>
</dbReference>
<sequence length="333" mass="36189">MAQVFITGATGYIGGSILARFSDNYPNYKFRALTRNADKANKLSQFPNIEGVVGDNNSSDVLEREAKNADIVIHTANSADDLPSTQAIVKGIEAGKGKQAIYIHVSGTGALVDDARGMHDQHATYDDSDSKHINTLDIKQVHRDVDTFLLEHSANMQLHIVYPSTIWGQASDHKLSKAGISNPFSVQMPALARAAIDLKQAKVVGEGKNVWPNVHIYELVDLFELILKHALSGAISSDANGSYFFGAVDEYRYKDAVQIIAKALAQHGIAPESVGSFTDAECQKYFGGYYFGSNCRATSSRSKSLGWDPKLGTKDFFADLPNLVEDLIKSGSV</sequence>
<reference evidence="2 3" key="1">
    <citation type="submission" date="2019-03" db="EMBL/GenBank/DDBJ databases">
        <title>Sequencing 23 genomes of Wallemia ichthyophaga.</title>
        <authorList>
            <person name="Gostincar C."/>
        </authorList>
    </citation>
    <scope>NUCLEOTIDE SEQUENCE [LARGE SCALE GENOMIC DNA]</scope>
    <source>
        <strain evidence="2 3">EXF-5753</strain>
    </source>
</reference>
<dbReference type="AlphaFoldDB" id="A0A4T0FKA2"/>
<name>A0A4T0FKA2_9BASI</name>